<protein>
    <recommendedName>
        <fullName evidence="1">Bacterial Ig-like domain-containing protein</fullName>
    </recommendedName>
</protein>
<dbReference type="InterPro" id="IPR013783">
    <property type="entry name" value="Ig-like_fold"/>
</dbReference>
<sequence>MDNLITGTYTNLPANAKITVTIGDSVFEGSVDSNGHWSVTVPANSLNVLNLVQDGQLQIGITAADDAGNKASTSGSLDVYIHNLPNPSINLPFGDGDLNAKEALVDQLITGSTGVKGGGQTVIVSIDGKDYNADVSVNGSWTVTIPKEDLALLVDKTHNLSVEVTDKAGNTGHYRA</sequence>
<dbReference type="NCBIfam" id="NF033510">
    <property type="entry name" value="Ca_tandemer"/>
    <property type="match status" value="2"/>
</dbReference>
<evidence type="ECO:0000313" key="2">
    <source>
        <dbReference type="EMBL" id="VFS49788.1"/>
    </source>
</evidence>
<evidence type="ECO:0000313" key="3">
    <source>
        <dbReference type="Proteomes" id="UP000373449"/>
    </source>
</evidence>
<proteinExistence type="predicted"/>
<dbReference type="Proteomes" id="UP000373449">
    <property type="component" value="Unassembled WGS sequence"/>
</dbReference>
<organism evidence="2 3">
    <name type="scientific">Budvicia aquatica</name>
    <dbReference type="NCBI Taxonomy" id="82979"/>
    <lineage>
        <taxon>Bacteria</taxon>
        <taxon>Pseudomonadati</taxon>
        <taxon>Pseudomonadota</taxon>
        <taxon>Gammaproteobacteria</taxon>
        <taxon>Enterobacterales</taxon>
        <taxon>Budviciaceae</taxon>
        <taxon>Budvicia</taxon>
    </lineage>
</organism>
<dbReference type="EMBL" id="CAADJA010000002">
    <property type="protein sequence ID" value="VFS49788.1"/>
    <property type="molecule type" value="Genomic_DNA"/>
</dbReference>
<dbReference type="Gene3D" id="2.60.40.10">
    <property type="entry name" value="Immunoglobulins"/>
    <property type="match status" value="2"/>
</dbReference>
<accession>A0A484ZP68</accession>
<evidence type="ECO:0000259" key="1">
    <source>
        <dbReference type="Pfam" id="PF19077"/>
    </source>
</evidence>
<dbReference type="Pfam" id="PF19077">
    <property type="entry name" value="Big_13"/>
    <property type="match status" value="1"/>
</dbReference>
<dbReference type="AlphaFoldDB" id="A0A484ZP68"/>
<gene>
    <name evidence="2" type="ORF">NCTC12282_04179</name>
</gene>
<reference evidence="2 3" key="1">
    <citation type="submission" date="2019-03" db="EMBL/GenBank/DDBJ databases">
        <authorList>
            <consortium name="Pathogen Informatics"/>
        </authorList>
    </citation>
    <scope>NUCLEOTIDE SEQUENCE [LARGE SCALE GENOMIC DNA]</scope>
    <source>
        <strain evidence="2 3">NCTC12282</strain>
    </source>
</reference>
<dbReference type="InterPro" id="IPR044016">
    <property type="entry name" value="Big_13"/>
</dbReference>
<name>A0A484ZP68_9GAMM</name>
<feature type="domain" description="Bacterial Ig-like" evidence="1">
    <location>
        <begin position="115"/>
        <end position="172"/>
    </location>
</feature>